<name>A0A183GPM0_HELPZ</name>
<keyword evidence="2" id="KW-1185">Reference proteome</keyword>
<proteinExistence type="predicted"/>
<dbReference type="OrthoDB" id="5800121at2759"/>
<accession>A0A3P8DRE4</accession>
<accession>A0A183GPM0</accession>
<reference evidence="1 2" key="1">
    <citation type="submission" date="2018-11" db="EMBL/GenBank/DDBJ databases">
        <authorList>
            <consortium name="Pathogen Informatics"/>
        </authorList>
    </citation>
    <scope>NUCLEOTIDE SEQUENCE [LARGE SCALE GENOMIC DNA]</scope>
</reference>
<organism evidence="2 3">
    <name type="scientific">Heligmosomoides polygyrus</name>
    <name type="common">Parasitic roundworm</name>
    <dbReference type="NCBI Taxonomy" id="6339"/>
    <lineage>
        <taxon>Eukaryota</taxon>
        <taxon>Metazoa</taxon>
        <taxon>Ecdysozoa</taxon>
        <taxon>Nematoda</taxon>
        <taxon>Chromadorea</taxon>
        <taxon>Rhabditida</taxon>
        <taxon>Rhabditina</taxon>
        <taxon>Rhabditomorpha</taxon>
        <taxon>Strongyloidea</taxon>
        <taxon>Heligmosomidae</taxon>
        <taxon>Heligmosomoides</taxon>
    </lineage>
</organism>
<evidence type="ECO:0000313" key="3">
    <source>
        <dbReference type="WBParaSite" id="HPBE_0002464001-mRNA-1"/>
    </source>
</evidence>
<reference evidence="3" key="2">
    <citation type="submission" date="2019-09" db="UniProtKB">
        <authorList>
            <consortium name="WormBaseParasite"/>
        </authorList>
    </citation>
    <scope>IDENTIFICATION</scope>
</reference>
<evidence type="ECO:0000313" key="2">
    <source>
        <dbReference type="Proteomes" id="UP000050761"/>
    </source>
</evidence>
<dbReference type="AlphaFoldDB" id="A0A183GPM0"/>
<dbReference type="WBParaSite" id="HPBE_0002464001-mRNA-1">
    <property type="protein sequence ID" value="HPBE_0002464001-mRNA-1"/>
    <property type="gene ID" value="HPBE_0002464001"/>
</dbReference>
<protein>
    <submittedName>
        <fullName evidence="3">HTH_48 domain-containing protein</fullName>
    </submittedName>
</protein>
<sequence length="84" mass="9875">MEKKMLHWTVGVTRVDRIRNGVIRQNFGVAPIADKMHEARIGWYGHVRRGREDSVRKIGLSFGVIGMRPRVRPKQRWDDTLHLE</sequence>
<dbReference type="EMBL" id="UZAH01036628">
    <property type="protein sequence ID" value="VDP46391.1"/>
    <property type="molecule type" value="Genomic_DNA"/>
</dbReference>
<dbReference type="Proteomes" id="UP000050761">
    <property type="component" value="Unassembled WGS sequence"/>
</dbReference>
<evidence type="ECO:0000313" key="1">
    <source>
        <dbReference type="EMBL" id="VDP46391.1"/>
    </source>
</evidence>
<gene>
    <name evidence="1" type="ORF">HPBE_LOCUS24639</name>
</gene>